<name>A0ABU0PMC7_9MICC</name>
<organism evidence="1 2">
    <name type="scientific">Pseudarthrobacter siccitolerans</name>
    <dbReference type="NCBI Taxonomy" id="861266"/>
    <lineage>
        <taxon>Bacteria</taxon>
        <taxon>Bacillati</taxon>
        <taxon>Actinomycetota</taxon>
        <taxon>Actinomycetes</taxon>
        <taxon>Micrococcales</taxon>
        <taxon>Micrococcaceae</taxon>
        <taxon>Pseudarthrobacter</taxon>
    </lineage>
</organism>
<comment type="caution">
    <text evidence="1">The sequence shown here is derived from an EMBL/GenBank/DDBJ whole genome shotgun (WGS) entry which is preliminary data.</text>
</comment>
<reference evidence="1 2" key="1">
    <citation type="submission" date="2023-07" db="EMBL/GenBank/DDBJ databases">
        <title>Comparative genomics of wheat-associated soil bacteria to identify genetic determinants of phenazine resistance.</title>
        <authorList>
            <person name="Mouncey N."/>
        </authorList>
    </citation>
    <scope>NUCLEOTIDE SEQUENCE [LARGE SCALE GENOMIC DNA]</scope>
    <source>
        <strain evidence="1 2">W1I3</strain>
    </source>
</reference>
<dbReference type="EMBL" id="JAUSXB010000001">
    <property type="protein sequence ID" value="MDQ0675106.1"/>
    <property type="molecule type" value="Genomic_DNA"/>
</dbReference>
<evidence type="ECO:0000313" key="2">
    <source>
        <dbReference type="Proteomes" id="UP001236806"/>
    </source>
</evidence>
<gene>
    <name evidence="1" type="ORF">QFZ36_002667</name>
</gene>
<keyword evidence="2" id="KW-1185">Reference proteome</keyword>
<protein>
    <submittedName>
        <fullName evidence="1">Uncharacterized protein</fullName>
    </submittedName>
</protein>
<dbReference type="Proteomes" id="UP001236806">
    <property type="component" value="Unassembled WGS sequence"/>
</dbReference>
<sequence length="42" mass="4458">MSEIERTRTVEPDMAASVAHCDDAAVRATGKVITGLDVQNQA</sequence>
<accession>A0ABU0PMC7</accession>
<proteinExistence type="predicted"/>
<evidence type="ECO:0000313" key="1">
    <source>
        <dbReference type="EMBL" id="MDQ0675106.1"/>
    </source>
</evidence>
<dbReference type="RefSeq" id="WP_306637164.1">
    <property type="nucleotide sequence ID" value="NZ_JAUSXB010000001.1"/>
</dbReference>